<organism evidence="1 2">
    <name type="scientific">Singulisphaera acidiphila (strain ATCC BAA-1392 / DSM 18658 / VKM B-2454 / MOB10)</name>
    <dbReference type="NCBI Taxonomy" id="886293"/>
    <lineage>
        <taxon>Bacteria</taxon>
        <taxon>Pseudomonadati</taxon>
        <taxon>Planctomycetota</taxon>
        <taxon>Planctomycetia</taxon>
        <taxon>Isosphaerales</taxon>
        <taxon>Isosphaeraceae</taxon>
        <taxon>Singulisphaera</taxon>
    </lineage>
</organism>
<dbReference type="Proteomes" id="UP000010798">
    <property type="component" value="Chromosome"/>
</dbReference>
<protein>
    <submittedName>
        <fullName evidence="1">Uncharacterized protein</fullName>
    </submittedName>
</protein>
<evidence type="ECO:0000313" key="1">
    <source>
        <dbReference type="EMBL" id="AGA26383.1"/>
    </source>
</evidence>
<reference evidence="1 2" key="1">
    <citation type="submission" date="2012-02" db="EMBL/GenBank/DDBJ databases">
        <title>Complete sequence of chromosome of Singulisphaera acidiphila DSM 18658.</title>
        <authorList>
            <consortium name="US DOE Joint Genome Institute (JGI-PGF)"/>
            <person name="Lucas S."/>
            <person name="Copeland A."/>
            <person name="Lapidus A."/>
            <person name="Glavina del Rio T."/>
            <person name="Dalin E."/>
            <person name="Tice H."/>
            <person name="Bruce D."/>
            <person name="Goodwin L."/>
            <person name="Pitluck S."/>
            <person name="Peters L."/>
            <person name="Ovchinnikova G."/>
            <person name="Chertkov O."/>
            <person name="Kyrpides N."/>
            <person name="Mavromatis K."/>
            <person name="Ivanova N."/>
            <person name="Brettin T."/>
            <person name="Detter J.C."/>
            <person name="Han C."/>
            <person name="Larimer F."/>
            <person name="Land M."/>
            <person name="Hauser L."/>
            <person name="Markowitz V."/>
            <person name="Cheng J.-F."/>
            <person name="Hugenholtz P."/>
            <person name="Woyke T."/>
            <person name="Wu D."/>
            <person name="Tindall B."/>
            <person name="Pomrenke H."/>
            <person name="Brambilla E."/>
            <person name="Klenk H.-P."/>
            <person name="Eisen J.A."/>
        </authorList>
    </citation>
    <scope>NUCLEOTIDE SEQUENCE [LARGE SCALE GENOMIC DNA]</scope>
    <source>
        <strain evidence="2">ATCC BAA-1392 / DSM 18658 / VKM B-2454 / MOB10</strain>
    </source>
</reference>
<accession>L0DC38</accession>
<dbReference type="EMBL" id="CP003364">
    <property type="protein sequence ID" value="AGA26383.1"/>
    <property type="molecule type" value="Genomic_DNA"/>
</dbReference>
<dbReference type="STRING" id="886293.Sinac_2038"/>
<sequence>MAKAGAETQVFVESLAENRRGQLEVCGRRDKIRLIVAMARAYPDATISVLTTSIRRGRWLRHFLAQGSRKPVEHFHGGSFRSEVRLRVCTFNSFENQQTDILVFERTEEAASAMSIEHQKLIADHRVYGFGERGNRYGTRTRLLIEALVGPTIYQVPDHNGRRAPVRVLLSESPLVTLPPGLDPLERKRLAVWHHDRRNSVIANLAKAFDAGQVVGFPGHDSHVDDRGGLSRTIDGKLRMAVLVESPEHGSELARRLPGWVLQAGPSENGPGSRITRTILTLIRANTMTRLDADVLIRADGSNAPLELLTGGVTLESGNSAASLV</sequence>
<evidence type="ECO:0000313" key="2">
    <source>
        <dbReference type="Proteomes" id="UP000010798"/>
    </source>
</evidence>
<dbReference type="HOGENOM" id="CLU_854996_0_0_0"/>
<dbReference type="RefSeq" id="WP_015245550.1">
    <property type="nucleotide sequence ID" value="NC_019892.1"/>
</dbReference>
<keyword evidence="2" id="KW-1185">Reference proteome</keyword>
<name>L0DC38_SINAD</name>
<proteinExistence type="predicted"/>
<gene>
    <name evidence="1" type="ordered locus">Sinac_2038</name>
</gene>
<dbReference type="KEGG" id="saci:Sinac_2038"/>
<dbReference type="AlphaFoldDB" id="L0DC38"/>